<evidence type="ECO:0000256" key="2">
    <source>
        <dbReference type="SAM" id="SignalP"/>
    </source>
</evidence>
<keyword evidence="2" id="KW-0732">Signal</keyword>
<sequence>MTFVKRLLRDLRAKQVALLAVLVCLVLVNSASSVLAAQHAMHADPSPAMSGNAMAHMDHGRHMSHHRAGSEATPLDPQSEDAAASSDCAMVSCCGHAMKTVAAFASDPDYSGLIYDITQAASWGDRQPHLQDRPPKHL</sequence>
<keyword evidence="4" id="KW-1185">Reference proteome</keyword>
<organism evidence="3 4">
    <name type="scientific">Palleronia pontilimi</name>
    <dbReference type="NCBI Taxonomy" id="1964209"/>
    <lineage>
        <taxon>Bacteria</taxon>
        <taxon>Pseudomonadati</taxon>
        <taxon>Pseudomonadota</taxon>
        <taxon>Alphaproteobacteria</taxon>
        <taxon>Rhodobacterales</taxon>
        <taxon>Roseobacteraceae</taxon>
        <taxon>Palleronia</taxon>
    </lineage>
</organism>
<accession>A0A934M8K4</accession>
<evidence type="ECO:0000313" key="3">
    <source>
        <dbReference type="EMBL" id="MBJ3761507.1"/>
    </source>
</evidence>
<evidence type="ECO:0000313" key="4">
    <source>
        <dbReference type="Proteomes" id="UP000642488"/>
    </source>
</evidence>
<evidence type="ECO:0000256" key="1">
    <source>
        <dbReference type="SAM" id="MobiDB-lite"/>
    </source>
</evidence>
<gene>
    <name evidence="3" type="ORF">ILP92_01925</name>
</gene>
<dbReference type="RefSeq" id="WP_198914665.1">
    <property type="nucleotide sequence ID" value="NZ_JAEKPD010000001.1"/>
</dbReference>
<name>A0A934M8K4_9RHOB</name>
<dbReference type="Proteomes" id="UP000642488">
    <property type="component" value="Unassembled WGS sequence"/>
</dbReference>
<protein>
    <recommendedName>
        <fullName evidence="5">DUF2946 domain-containing protein</fullName>
    </recommendedName>
</protein>
<feature type="signal peptide" evidence="2">
    <location>
        <begin position="1"/>
        <end position="36"/>
    </location>
</feature>
<dbReference type="EMBL" id="JAEKPD010000001">
    <property type="protein sequence ID" value="MBJ3761507.1"/>
    <property type="molecule type" value="Genomic_DNA"/>
</dbReference>
<reference evidence="3" key="1">
    <citation type="submission" date="2020-12" db="EMBL/GenBank/DDBJ databases">
        <title>Bacterial taxonomy.</title>
        <authorList>
            <person name="Pan X."/>
        </authorList>
    </citation>
    <scope>NUCLEOTIDE SEQUENCE</scope>
    <source>
        <strain evidence="3">KCTC 52957</strain>
    </source>
</reference>
<feature type="chain" id="PRO_5037623468" description="DUF2946 domain-containing protein" evidence="2">
    <location>
        <begin position="37"/>
        <end position="138"/>
    </location>
</feature>
<evidence type="ECO:0008006" key="5">
    <source>
        <dbReference type="Google" id="ProtNLM"/>
    </source>
</evidence>
<feature type="region of interest" description="Disordered" evidence="1">
    <location>
        <begin position="60"/>
        <end position="81"/>
    </location>
</feature>
<dbReference type="AlphaFoldDB" id="A0A934M8K4"/>
<proteinExistence type="predicted"/>
<comment type="caution">
    <text evidence="3">The sequence shown here is derived from an EMBL/GenBank/DDBJ whole genome shotgun (WGS) entry which is preliminary data.</text>
</comment>